<evidence type="ECO:0000256" key="1">
    <source>
        <dbReference type="SAM" id="Coils"/>
    </source>
</evidence>
<dbReference type="STRING" id="1504633.A0A2T7CFM6"/>
<proteinExistence type="predicted"/>
<feature type="compositionally biased region" description="Basic and acidic residues" evidence="2">
    <location>
        <begin position="21"/>
        <end position="31"/>
    </location>
</feature>
<evidence type="ECO:0000313" key="3">
    <source>
        <dbReference type="EMBL" id="PUZ42157.1"/>
    </source>
</evidence>
<reference evidence="3 4" key="1">
    <citation type="submission" date="2018-04" db="EMBL/GenBank/DDBJ databases">
        <title>WGS assembly of Panicum hallii var. hallii HAL2.</title>
        <authorList>
            <person name="Lovell J."/>
            <person name="Jenkins J."/>
            <person name="Lowry D."/>
            <person name="Mamidi S."/>
            <person name="Sreedasyam A."/>
            <person name="Weng X."/>
            <person name="Barry K."/>
            <person name="Bonette J."/>
            <person name="Campitelli B."/>
            <person name="Daum C."/>
            <person name="Gordon S."/>
            <person name="Gould B."/>
            <person name="Lipzen A."/>
            <person name="MacQueen A."/>
            <person name="Palacio-Mejia J."/>
            <person name="Plott C."/>
            <person name="Shakirov E."/>
            <person name="Shu S."/>
            <person name="Yoshinaga Y."/>
            <person name="Zane M."/>
            <person name="Rokhsar D."/>
            <person name="Grimwood J."/>
            <person name="Schmutz J."/>
            <person name="Juenger T."/>
        </authorList>
    </citation>
    <scope>NUCLEOTIDE SEQUENCE [LARGE SCALE GENOMIC DNA]</scope>
    <source>
        <strain evidence="4">cv. HAL2</strain>
    </source>
</reference>
<feature type="region of interest" description="Disordered" evidence="2">
    <location>
        <begin position="112"/>
        <end position="178"/>
    </location>
</feature>
<name>A0A2T7CFM6_9POAL</name>
<dbReference type="Proteomes" id="UP000244336">
    <property type="component" value="Chromosome 9"/>
</dbReference>
<feature type="compositionally biased region" description="Polar residues" evidence="2">
    <location>
        <begin position="135"/>
        <end position="152"/>
    </location>
</feature>
<sequence length="364" mass="41303">MMEELRVEKESGRRAMSGTRELQRSHGRNFDRQASSLRRRLEKMPPADPEPCVKDIREIALPVAAPPPHSDDDDRVHSANTSDVEMLRMKMEGMSKGMRERMAEYSRRLEAVASGDTAGCQSRKCGSRHSRKASAGSQRSWSGGSTASNGNAPSVLDAAPHGRGRHAAAAENRHQQRQHKSMAEECKLVSSGSCCDCREIVWKIMEQVKAESEQWTEMQDMLEQVRLEMQELQSSRDTWQHRAMASDISLRSLNSQILEWKNRAQVSEQRVEELQMKISELQSKLHTFKAHFPTPAAIPSQDQWSEACKIENPRAKPPHQRSQECGKEEKKHVLICRVKHSPSSVIPKRSPFQEIGNITLPRQR</sequence>
<dbReference type="Gramene" id="PUZ42157">
    <property type="protein sequence ID" value="PUZ42157"/>
    <property type="gene ID" value="GQ55_9G562600"/>
</dbReference>
<dbReference type="PANTHER" id="PTHR35468">
    <property type="entry name" value="MYOSIN-LIKE PROTEIN"/>
    <property type="match status" value="1"/>
</dbReference>
<dbReference type="PANTHER" id="PTHR35468:SF1">
    <property type="entry name" value="MYOSIN-LIKE PROTEIN"/>
    <property type="match status" value="1"/>
</dbReference>
<keyword evidence="4" id="KW-1185">Reference proteome</keyword>
<evidence type="ECO:0000256" key="2">
    <source>
        <dbReference type="SAM" id="MobiDB-lite"/>
    </source>
</evidence>
<dbReference type="Gene3D" id="1.20.5.170">
    <property type="match status" value="1"/>
</dbReference>
<accession>A0A2T7CFM6</accession>
<keyword evidence="1" id="KW-0175">Coiled coil</keyword>
<dbReference type="SUPFAM" id="SSF57997">
    <property type="entry name" value="Tropomyosin"/>
    <property type="match status" value="1"/>
</dbReference>
<protein>
    <submittedName>
        <fullName evidence="3">Uncharacterized protein</fullName>
    </submittedName>
</protein>
<dbReference type="OrthoDB" id="1921697at2759"/>
<evidence type="ECO:0000313" key="4">
    <source>
        <dbReference type="Proteomes" id="UP000244336"/>
    </source>
</evidence>
<gene>
    <name evidence="3" type="ORF">GQ55_9G562600</name>
</gene>
<feature type="coiled-coil region" evidence="1">
    <location>
        <begin position="222"/>
        <end position="291"/>
    </location>
</feature>
<feature type="region of interest" description="Disordered" evidence="2">
    <location>
        <begin position="1"/>
        <end position="83"/>
    </location>
</feature>
<dbReference type="EMBL" id="CM009757">
    <property type="protein sequence ID" value="PUZ42157.1"/>
    <property type="molecule type" value="Genomic_DNA"/>
</dbReference>
<dbReference type="AlphaFoldDB" id="A0A2T7CFM6"/>
<feature type="compositionally biased region" description="Basic and acidic residues" evidence="2">
    <location>
        <begin position="1"/>
        <end position="13"/>
    </location>
</feature>
<organism evidence="3 4">
    <name type="scientific">Panicum hallii var. hallii</name>
    <dbReference type="NCBI Taxonomy" id="1504633"/>
    <lineage>
        <taxon>Eukaryota</taxon>
        <taxon>Viridiplantae</taxon>
        <taxon>Streptophyta</taxon>
        <taxon>Embryophyta</taxon>
        <taxon>Tracheophyta</taxon>
        <taxon>Spermatophyta</taxon>
        <taxon>Magnoliopsida</taxon>
        <taxon>Liliopsida</taxon>
        <taxon>Poales</taxon>
        <taxon>Poaceae</taxon>
        <taxon>PACMAD clade</taxon>
        <taxon>Panicoideae</taxon>
        <taxon>Panicodae</taxon>
        <taxon>Paniceae</taxon>
        <taxon>Panicinae</taxon>
        <taxon>Panicum</taxon>
        <taxon>Panicum sect. Panicum</taxon>
    </lineage>
</organism>